<sequence>MSIWTANKLRLSSMSMSNDSLEGRWFFERFREKLTSIENGLLLKGKTDVFSLFDKVFSRSGLDLLSMCFSEERDLLSQWRGYASDAEGICIGFSTQKLSELEYCDNGSPIALSKVIYDKDQQDTIISEMLDEHLDISNVDDIIMHRGLVERIVTNTFMYKNPAFHEEREWRLSSGATNDDYDPSSMLLHVKHNKFVPYREVSLPKDRSTISEVILGPKNKTPEKILEQFVRGHDILVSRSNASLR</sequence>
<name>A0ABQ3D0J4_9RHOB</name>
<evidence type="ECO:0008006" key="3">
    <source>
        <dbReference type="Google" id="ProtNLM"/>
    </source>
</evidence>
<evidence type="ECO:0000313" key="1">
    <source>
        <dbReference type="EMBL" id="GHA50837.1"/>
    </source>
</evidence>
<dbReference type="InterPro" id="IPR021352">
    <property type="entry name" value="DUF2971"/>
</dbReference>
<dbReference type="Proteomes" id="UP000634455">
    <property type="component" value="Unassembled WGS sequence"/>
</dbReference>
<proteinExistence type="predicted"/>
<protein>
    <recommendedName>
        <fullName evidence="3">DUF2971 domain-containing protein</fullName>
    </recommendedName>
</protein>
<dbReference type="Pfam" id="PF11185">
    <property type="entry name" value="DUF2971"/>
    <property type="match status" value="1"/>
</dbReference>
<dbReference type="EMBL" id="BMZF01000003">
    <property type="protein sequence ID" value="GHA50837.1"/>
    <property type="molecule type" value="Genomic_DNA"/>
</dbReference>
<comment type="caution">
    <text evidence="1">The sequence shown here is derived from an EMBL/GenBank/DDBJ whole genome shotgun (WGS) entry which is preliminary data.</text>
</comment>
<accession>A0ABQ3D0J4</accession>
<gene>
    <name evidence="1" type="ORF">GCM10008927_15110</name>
</gene>
<reference evidence="2" key="1">
    <citation type="journal article" date="2019" name="Int. J. Syst. Evol. Microbiol.">
        <title>The Global Catalogue of Microorganisms (GCM) 10K type strain sequencing project: providing services to taxonomists for standard genome sequencing and annotation.</title>
        <authorList>
            <consortium name="The Broad Institute Genomics Platform"/>
            <consortium name="The Broad Institute Genome Sequencing Center for Infectious Disease"/>
            <person name="Wu L."/>
            <person name="Ma J."/>
        </authorList>
    </citation>
    <scope>NUCLEOTIDE SEQUENCE [LARGE SCALE GENOMIC DNA]</scope>
    <source>
        <strain evidence="2">KCTC 32465</strain>
    </source>
</reference>
<dbReference type="RefSeq" id="WP_189639975.1">
    <property type="nucleotide sequence ID" value="NZ_BMZF01000003.1"/>
</dbReference>
<evidence type="ECO:0000313" key="2">
    <source>
        <dbReference type="Proteomes" id="UP000634455"/>
    </source>
</evidence>
<keyword evidence="2" id="KW-1185">Reference proteome</keyword>
<organism evidence="1 2">
    <name type="scientific">Paramylibacter ulvae</name>
    <dbReference type="NCBI Taxonomy" id="1651968"/>
    <lineage>
        <taxon>Bacteria</taxon>
        <taxon>Pseudomonadati</taxon>
        <taxon>Pseudomonadota</taxon>
        <taxon>Alphaproteobacteria</taxon>
        <taxon>Rhodobacterales</taxon>
        <taxon>Paracoccaceae</taxon>
        <taxon>Paramylibacter</taxon>
    </lineage>
</organism>